<organism evidence="1">
    <name type="scientific">Entomoneis sp</name>
    <dbReference type="NCBI Taxonomy" id="186043"/>
    <lineage>
        <taxon>Eukaryota</taxon>
        <taxon>Sar</taxon>
        <taxon>Stramenopiles</taxon>
        <taxon>Ochrophyta</taxon>
        <taxon>Bacillariophyta</taxon>
        <taxon>Bacillariophyceae</taxon>
        <taxon>Bacillariophycidae</taxon>
        <taxon>Entomoneidaceae</taxon>
        <taxon>Entomoneis</taxon>
    </lineage>
</organism>
<dbReference type="EMBL" id="MF997419">
    <property type="protein sequence ID" value="AVR57500.1"/>
    <property type="molecule type" value="Genomic_DNA"/>
</dbReference>
<geneLocation type="mitochondrion" evidence="1"/>
<name>A0A3G1PWD2_9STRA</name>
<accession>A0A3G1PWD2</accession>
<keyword evidence="1" id="KW-0496">Mitochondrion</keyword>
<evidence type="ECO:0000313" key="1">
    <source>
        <dbReference type="EMBL" id="AVR57500.1"/>
    </source>
</evidence>
<gene>
    <name evidence="1" type="primary">orf1</name>
</gene>
<reference evidence="1" key="1">
    <citation type="journal article" date="2018" name="Mitochondrial DNA A DNA Mapp Seq Anal">
        <title>Comparative analysis of the mitochondrial genomes of six newly sequenced diatoms reveals group II introns in the barcoding region of cox1.</title>
        <authorList>
            <person name="Pogoda C.S."/>
            <person name="Keepers K.G."/>
            <person name="Hamsher S.E."/>
            <person name="Stepanek J.G."/>
            <person name="Kane N.C."/>
            <person name="Kociolek J.P."/>
        </authorList>
    </citation>
    <scope>NUCLEOTIDE SEQUENCE</scope>
</reference>
<dbReference type="AlphaFoldDB" id="A0A3G1PWD2"/>
<sequence length="43" mass="5189">MKIRNVVKKLFVNFSFFVNSIKIPKLLNKVNERLTRLGRKRRS</sequence>
<protein>
    <submittedName>
        <fullName evidence="1">Uncharacterized protein</fullName>
    </submittedName>
</protein>
<proteinExistence type="predicted"/>